<feature type="coiled-coil region" evidence="1">
    <location>
        <begin position="266"/>
        <end position="297"/>
    </location>
</feature>
<proteinExistence type="predicted"/>
<sequence>MKQRIHHFYFCLLVFGSAIVFSSFVNSREKEKFVLPYKQAGLTEQQAAAHLLSRFSYGARPGDVDAVVKMGLEKWFEQQLEGNQSDAELDPMLAKLDAINLSNTEVENIFPRRAQLVRFAVRDGYIPKDSVNNANRKEYAATMTKYMQDKGYRPQQELYRQFINQKILRATYGNNQLRELMTDFWFNHFNVSLSKNQCASFVPAYERDVIRPNVFGPFDKLLLATAKSPAMLMYLDNFSSTGNNVAPMEEPANEMMATGNRQAQSRKRLEALMQKAKANAKNKKQGLNENYAREVMELHTLGVDGGYTQTDVTQAARVLTGWTIAPMGENGYGAPIKKLMERVGDDKLRQQGFVHEGDFLFAMNRHDNGEKVVLGKKFRAGGGYEEGVALLEMLAHHPSTAKFISKKIAVRFVSDNPPQSLIDKMAKTFASSNGDIRQVLMTMASAPEFWSADALREKTKSPFELAISAVRSLDATIKQPYQLYTWINKMGQQMYYYQAPTGFPDRGQYWINTGSLLNRMNFGLALASQRIPGISFDLAALNNNHEPESSEAALSIYGKLMMPERKLDETISRLKPMLNNPDLESNVAKAAAQHGAPQQMNTMANEDANIMGENADQMKPKGKKALVNNMPGQQAGNNSMLAQVVGVIIGSPEFQRK</sequence>
<dbReference type="Pfam" id="PF08811">
    <property type="entry name" value="DUF1800"/>
    <property type="match status" value="1"/>
</dbReference>
<dbReference type="Proteomes" id="UP001336835">
    <property type="component" value="Unassembled WGS sequence"/>
</dbReference>
<dbReference type="RefSeq" id="WP_330109314.1">
    <property type="nucleotide sequence ID" value="NZ_JAZDQT010000003.1"/>
</dbReference>
<evidence type="ECO:0000313" key="2">
    <source>
        <dbReference type="EMBL" id="MEE1947028.1"/>
    </source>
</evidence>
<name>A0ABU7IC13_9SPHI</name>
<reference evidence="2 3" key="1">
    <citation type="submission" date="2024-01" db="EMBL/GenBank/DDBJ databases">
        <title>Pedobacter sp. nov., isolated from fresh soil.</title>
        <authorList>
            <person name="Le N.T.T."/>
        </authorList>
    </citation>
    <scope>NUCLEOTIDE SEQUENCE [LARGE SCALE GENOMIC DNA]</scope>
    <source>
        <strain evidence="2 3">KR3-3</strain>
    </source>
</reference>
<evidence type="ECO:0000256" key="1">
    <source>
        <dbReference type="SAM" id="Coils"/>
    </source>
</evidence>
<comment type="caution">
    <text evidence="2">The sequence shown here is derived from an EMBL/GenBank/DDBJ whole genome shotgun (WGS) entry which is preliminary data.</text>
</comment>
<dbReference type="EMBL" id="JAZDQT010000003">
    <property type="protein sequence ID" value="MEE1947028.1"/>
    <property type="molecule type" value="Genomic_DNA"/>
</dbReference>
<protein>
    <submittedName>
        <fullName evidence="2">DUF1800 domain-containing protein</fullName>
    </submittedName>
</protein>
<gene>
    <name evidence="2" type="ORF">VRU48_18025</name>
</gene>
<dbReference type="InterPro" id="IPR014917">
    <property type="entry name" value="DUF1800"/>
</dbReference>
<evidence type="ECO:0000313" key="3">
    <source>
        <dbReference type="Proteomes" id="UP001336835"/>
    </source>
</evidence>
<keyword evidence="3" id="KW-1185">Reference proteome</keyword>
<accession>A0ABU7IC13</accession>
<organism evidence="2 3">
    <name type="scientific">Pedobacter albus</name>
    <dbReference type="NCBI Taxonomy" id="3113905"/>
    <lineage>
        <taxon>Bacteria</taxon>
        <taxon>Pseudomonadati</taxon>
        <taxon>Bacteroidota</taxon>
        <taxon>Sphingobacteriia</taxon>
        <taxon>Sphingobacteriales</taxon>
        <taxon>Sphingobacteriaceae</taxon>
        <taxon>Pedobacter</taxon>
    </lineage>
</organism>
<keyword evidence="1" id="KW-0175">Coiled coil</keyword>